<comment type="caution">
    <text evidence="1">The sequence shown here is derived from an EMBL/GenBank/DDBJ whole genome shotgun (WGS) entry which is preliminary data.</text>
</comment>
<dbReference type="AlphaFoldDB" id="A0AAD4M420"/>
<dbReference type="Proteomes" id="UP001203297">
    <property type="component" value="Unassembled WGS sequence"/>
</dbReference>
<gene>
    <name evidence="1" type="ORF">B0F90DRAFT_432300</name>
</gene>
<protein>
    <submittedName>
        <fullName evidence="1">Uncharacterized protein</fullName>
    </submittedName>
</protein>
<accession>A0AAD4M420</accession>
<organism evidence="1 2">
    <name type="scientific">Multifurca ochricompacta</name>
    <dbReference type="NCBI Taxonomy" id="376703"/>
    <lineage>
        <taxon>Eukaryota</taxon>
        <taxon>Fungi</taxon>
        <taxon>Dikarya</taxon>
        <taxon>Basidiomycota</taxon>
        <taxon>Agaricomycotina</taxon>
        <taxon>Agaricomycetes</taxon>
        <taxon>Russulales</taxon>
        <taxon>Russulaceae</taxon>
        <taxon>Multifurca</taxon>
    </lineage>
</organism>
<evidence type="ECO:0000313" key="1">
    <source>
        <dbReference type="EMBL" id="KAI0300564.1"/>
    </source>
</evidence>
<reference evidence="1" key="1">
    <citation type="journal article" date="2022" name="New Phytol.">
        <title>Evolutionary transition to the ectomycorrhizal habit in the genomes of a hyperdiverse lineage of mushroom-forming fungi.</title>
        <authorList>
            <person name="Looney B."/>
            <person name="Miyauchi S."/>
            <person name="Morin E."/>
            <person name="Drula E."/>
            <person name="Courty P.E."/>
            <person name="Kohler A."/>
            <person name="Kuo A."/>
            <person name="LaButti K."/>
            <person name="Pangilinan J."/>
            <person name="Lipzen A."/>
            <person name="Riley R."/>
            <person name="Andreopoulos W."/>
            <person name="He G."/>
            <person name="Johnson J."/>
            <person name="Nolan M."/>
            <person name="Tritt A."/>
            <person name="Barry K.W."/>
            <person name="Grigoriev I.V."/>
            <person name="Nagy L.G."/>
            <person name="Hibbett D."/>
            <person name="Henrissat B."/>
            <person name="Matheny P.B."/>
            <person name="Labbe J."/>
            <person name="Martin F.M."/>
        </authorList>
    </citation>
    <scope>NUCLEOTIDE SEQUENCE</scope>
    <source>
        <strain evidence="1">BPL690</strain>
    </source>
</reference>
<evidence type="ECO:0000313" key="2">
    <source>
        <dbReference type="Proteomes" id="UP001203297"/>
    </source>
</evidence>
<keyword evidence="2" id="KW-1185">Reference proteome</keyword>
<sequence>MLFDFVNQEYLHLHEVNRSLFVVLWPTWLCDNGMYNVIRYIIRGRWARSSDAVGMFITQRTPPTTPFTLVLRIQFYGHGDLRVSDVDQDRIQNIVPWLRRTLTSLRLPHPKSTNFMKPYDDTSIIDMYWDLENTNVRDRRLCHPYTRCT</sequence>
<name>A0AAD4M420_9AGAM</name>
<dbReference type="EMBL" id="WTXG01000018">
    <property type="protein sequence ID" value="KAI0300564.1"/>
    <property type="molecule type" value="Genomic_DNA"/>
</dbReference>
<proteinExistence type="predicted"/>